<name>A0ABR2R1E2_9ROSI</name>
<comment type="caution">
    <text evidence="1">The sequence shown here is derived from an EMBL/GenBank/DDBJ whole genome shotgun (WGS) entry which is preliminary data.</text>
</comment>
<evidence type="ECO:0000313" key="1">
    <source>
        <dbReference type="EMBL" id="KAK9006747.1"/>
    </source>
</evidence>
<dbReference type="EMBL" id="JBBPBN010000028">
    <property type="protein sequence ID" value="KAK9006747.1"/>
    <property type="molecule type" value="Genomic_DNA"/>
</dbReference>
<evidence type="ECO:0000313" key="2">
    <source>
        <dbReference type="Proteomes" id="UP001396334"/>
    </source>
</evidence>
<protein>
    <submittedName>
        <fullName evidence="1">Uncharacterized protein</fullName>
    </submittedName>
</protein>
<accession>A0ABR2R1E2</accession>
<sequence>MLKKFESGNDNVLELSLLDKFEQMFQPNGRNRVYNLYKDVEGGNCKMVVAANERAWRGRGQFVVSVTRTVSCIAPFVADKFWYSLITGI</sequence>
<reference evidence="1 2" key="1">
    <citation type="journal article" date="2024" name="G3 (Bethesda)">
        <title>Genome assembly of Hibiscus sabdariffa L. provides insights into metabolisms of medicinal natural products.</title>
        <authorList>
            <person name="Kim T."/>
        </authorList>
    </citation>
    <scope>NUCLEOTIDE SEQUENCE [LARGE SCALE GENOMIC DNA]</scope>
    <source>
        <strain evidence="1">TK-2024</strain>
        <tissue evidence="1">Old leaves</tissue>
    </source>
</reference>
<organism evidence="1 2">
    <name type="scientific">Hibiscus sabdariffa</name>
    <name type="common">roselle</name>
    <dbReference type="NCBI Taxonomy" id="183260"/>
    <lineage>
        <taxon>Eukaryota</taxon>
        <taxon>Viridiplantae</taxon>
        <taxon>Streptophyta</taxon>
        <taxon>Embryophyta</taxon>
        <taxon>Tracheophyta</taxon>
        <taxon>Spermatophyta</taxon>
        <taxon>Magnoliopsida</taxon>
        <taxon>eudicotyledons</taxon>
        <taxon>Gunneridae</taxon>
        <taxon>Pentapetalae</taxon>
        <taxon>rosids</taxon>
        <taxon>malvids</taxon>
        <taxon>Malvales</taxon>
        <taxon>Malvaceae</taxon>
        <taxon>Malvoideae</taxon>
        <taxon>Hibiscus</taxon>
    </lineage>
</organism>
<dbReference type="Proteomes" id="UP001396334">
    <property type="component" value="Unassembled WGS sequence"/>
</dbReference>
<proteinExistence type="predicted"/>
<gene>
    <name evidence="1" type="ORF">V6N11_019081</name>
</gene>
<keyword evidence="2" id="KW-1185">Reference proteome</keyword>